<dbReference type="GO" id="GO:0016301">
    <property type="term" value="F:kinase activity"/>
    <property type="evidence" value="ECO:0007669"/>
    <property type="project" value="UniProtKB-KW"/>
</dbReference>
<protein>
    <submittedName>
        <fullName evidence="1">Predicted polyphosphate-or ATP-dependent NAD kinase</fullName>
    </submittedName>
</protein>
<name>A0A2V0QRE4_PSESF</name>
<evidence type="ECO:0000313" key="1">
    <source>
        <dbReference type="EMBL" id="GBH11190.1"/>
    </source>
</evidence>
<keyword evidence="1" id="KW-0418">Kinase</keyword>
<reference evidence="1 2" key="1">
    <citation type="submission" date="2018-04" db="EMBL/GenBank/DDBJ databases">
        <title>Draft genome sequence of Pseudomonas syringae pv. actinidiae biovar 1 strains isolated from kiwifruit in Kagawa prefecture.</title>
        <authorList>
            <person name="Tabuchi M."/>
            <person name="Saito M."/>
            <person name="Fujiwara S."/>
            <person name="Sasa N."/>
            <person name="Akimitsu K."/>
            <person name="Gomi K."/>
            <person name="Konishi-Sugita S."/>
            <person name="Hamano K."/>
            <person name="Kataoka I."/>
        </authorList>
    </citation>
    <scope>NUCLEOTIDE SEQUENCE [LARGE SCALE GENOMIC DNA]</scope>
    <source>
        <strain evidence="1 2">MAFF212206</strain>
    </source>
</reference>
<accession>A0A2V0QRE4</accession>
<dbReference type="Proteomes" id="UP000247480">
    <property type="component" value="Unassembled WGS sequence"/>
</dbReference>
<evidence type="ECO:0000313" key="2">
    <source>
        <dbReference type="Proteomes" id="UP000247480"/>
    </source>
</evidence>
<keyword evidence="1" id="KW-0808">Transferase</keyword>
<dbReference type="EMBL" id="BGJZ01000231">
    <property type="protein sequence ID" value="GBH11190.1"/>
    <property type="molecule type" value="Genomic_DNA"/>
</dbReference>
<comment type="caution">
    <text evidence="1">The sequence shown here is derived from an EMBL/GenBank/DDBJ whole genome shotgun (WGS) entry which is preliminary data.</text>
</comment>
<sequence>MRSLAGQPGYSGFVISLCQFSRSRVSPAEQVGEHHGGAGGCLASFGSSGIAGHTTCRGCQPSSFDAQPVASSVSDSSISKRSGLFLSCIVCHLVGRFLAALLFGSVLGGRGGHRFGLGADLLSPLRLPSQIGDCDAVPVCDV</sequence>
<dbReference type="AlphaFoldDB" id="A0A2V0QRE4"/>
<gene>
    <name evidence="1" type="ORF">KPSA1_04627</name>
</gene>
<organism evidence="1 2">
    <name type="scientific">Pseudomonas syringae pv. actinidiae</name>
    <dbReference type="NCBI Taxonomy" id="103796"/>
    <lineage>
        <taxon>Bacteria</taxon>
        <taxon>Pseudomonadati</taxon>
        <taxon>Pseudomonadota</taxon>
        <taxon>Gammaproteobacteria</taxon>
        <taxon>Pseudomonadales</taxon>
        <taxon>Pseudomonadaceae</taxon>
        <taxon>Pseudomonas</taxon>
        <taxon>Pseudomonas syringae</taxon>
    </lineage>
</organism>
<proteinExistence type="predicted"/>